<evidence type="ECO:0000313" key="2">
    <source>
        <dbReference type="Proteomes" id="UP000190166"/>
    </source>
</evidence>
<gene>
    <name evidence="1" type="ORF">SAMN05660461_0149</name>
</gene>
<reference evidence="1 2" key="1">
    <citation type="submission" date="2017-02" db="EMBL/GenBank/DDBJ databases">
        <authorList>
            <person name="Peterson S.W."/>
        </authorList>
    </citation>
    <scope>NUCLEOTIDE SEQUENCE [LARGE SCALE GENOMIC DNA]</scope>
    <source>
        <strain evidence="1 2">DSM 18108</strain>
    </source>
</reference>
<dbReference type="Proteomes" id="UP000190166">
    <property type="component" value="Unassembled WGS sequence"/>
</dbReference>
<dbReference type="RefSeq" id="WP_079467506.1">
    <property type="nucleotide sequence ID" value="NZ_FUZZ01000001.1"/>
</dbReference>
<accession>A0A1T5N394</accession>
<evidence type="ECO:0000313" key="1">
    <source>
        <dbReference type="EMBL" id="SKC94926.1"/>
    </source>
</evidence>
<proteinExistence type="predicted"/>
<protein>
    <submittedName>
        <fullName evidence="1">Uncharacterized protein</fullName>
    </submittedName>
</protein>
<dbReference type="STRING" id="393003.SAMN05660461_0149"/>
<dbReference type="AlphaFoldDB" id="A0A1T5N394"/>
<organism evidence="1 2">
    <name type="scientific">Chitinophaga ginsengisegetis</name>
    <dbReference type="NCBI Taxonomy" id="393003"/>
    <lineage>
        <taxon>Bacteria</taxon>
        <taxon>Pseudomonadati</taxon>
        <taxon>Bacteroidota</taxon>
        <taxon>Chitinophagia</taxon>
        <taxon>Chitinophagales</taxon>
        <taxon>Chitinophagaceae</taxon>
        <taxon>Chitinophaga</taxon>
    </lineage>
</organism>
<name>A0A1T5N394_9BACT</name>
<keyword evidence="2" id="KW-1185">Reference proteome</keyword>
<dbReference type="EMBL" id="FUZZ01000001">
    <property type="protein sequence ID" value="SKC94926.1"/>
    <property type="molecule type" value="Genomic_DNA"/>
</dbReference>
<sequence>MEQINMKEYLQKVMDLAIDGNTKCIISFEHTTTPEYWFQFTWDMLNVYYPFTHDPTIQLKQWDLDTYEKDDLSLVDWKANEYCTWERDPGNLDAAADFIMQYLKKALGKDDSVASWKIIES</sequence>